<dbReference type="EMBL" id="PJQY01002288">
    <property type="protein sequence ID" value="PQP94983.1"/>
    <property type="molecule type" value="Genomic_DNA"/>
</dbReference>
<dbReference type="InterPro" id="IPR005516">
    <property type="entry name" value="Remorin_C"/>
</dbReference>
<keyword evidence="5" id="KW-1185">Reference proteome</keyword>
<accession>A0A314XUF2</accession>
<evidence type="ECO:0000313" key="4">
    <source>
        <dbReference type="EMBL" id="PQP94983.1"/>
    </source>
</evidence>
<evidence type="ECO:0000259" key="3">
    <source>
        <dbReference type="Pfam" id="PF03763"/>
    </source>
</evidence>
<evidence type="ECO:0000256" key="2">
    <source>
        <dbReference type="SAM" id="MobiDB-lite"/>
    </source>
</evidence>
<sequence length="358" mass="38999">MKRGSVSHDLGAFPSLGGPDFHGGRIGGQKGWSYERVPLPTSSGQRHAIHGSTSLMGLSNGVGLCLQNGKMQRGGFAARFSDMAVRATRMVHILMVMREEFPNRFTIFDRSLAADSVSLLYGGSGGMGRSTSALGLLELQNEKLDNTKCEEPAISRAVSQRDMGTQITPNGCLHHSPPPPKRRSSFAPSSPTLLSIVEQQRKHFAKLEVREVQVDNGATGTKGSRSGGSITKRRPDVYDFDKIAIKNQPPSFNIAEAAMNSSRKQREEAKITAWENLQKAKAEAALRKLEMKLEKKRSSTMDKIMKKVRKAQVKAHKMRSSIAVKDGHQAPKTPGKLVSFGKLVRGGSLSSCFTRNAA</sequence>
<evidence type="ECO:0000313" key="5">
    <source>
        <dbReference type="Proteomes" id="UP000250321"/>
    </source>
</evidence>
<feature type="region of interest" description="Disordered" evidence="2">
    <location>
        <begin position="168"/>
        <end position="189"/>
    </location>
</feature>
<evidence type="ECO:0000256" key="1">
    <source>
        <dbReference type="ARBA" id="ARBA00005711"/>
    </source>
</evidence>
<reference evidence="4 5" key="1">
    <citation type="submission" date="2018-02" db="EMBL/GenBank/DDBJ databases">
        <title>Draft genome of wild Prunus yedoensis var. nudiflora.</title>
        <authorList>
            <person name="Baek S."/>
            <person name="Kim J.-H."/>
            <person name="Choi K."/>
            <person name="Kim G.-B."/>
            <person name="Cho A."/>
            <person name="Jang H."/>
            <person name="Shin C.-H."/>
            <person name="Yu H.-J."/>
            <person name="Mun J.-H."/>
        </authorList>
    </citation>
    <scope>NUCLEOTIDE SEQUENCE [LARGE SCALE GENOMIC DNA]</scope>
    <source>
        <strain evidence="5">cv. Jeju island</strain>
        <tissue evidence="4">Leaf</tissue>
    </source>
</reference>
<feature type="domain" description="Remorin C-terminal" evidence="3">
    <location>
        <begin position="255"/>
        <end position="336"/>
    </location>
</feature>
<organism evidence="4 5">
    <name type="scientific">Prunus yedoensis var. nudiflora</name>
    <dbReference type="NCBI Taxonomy" id="2094558"/>
    <lineage>
        <taxon>Eukaryota</taxon>
        <taxon>Viridiplantae</taxon>
        <taxon>Streptophyta</taxon>
        <taxon>Embryophyta</taxon>
        <taxon>Tracheophyta</taxon>
        <taxon>Spermatophyta</taxon>
        <taxon>Magnoliopsida</taxon>
        <taxon>eudicotyledons</taxon>
        <taxon>Gunneridae</taxon>
        <taxon>Pentapetalae</taxon>
        <taxon>rosids</taxon>
        <taxon>fabids</taxon>
        <taxon>Rosales</taxon>
        <taxon>Rosaceae</taxon>
        <taxon>Amygdaloideae</taxon>
        <taxon>Amygdaleae</taxon>
        <taxon>Prunus</taxon>
    </lineage>
</organism>
<dbReference type="PANTHER" id="PTHR31471:SF2">
    <property type="entry name" value="REMORIN FAMILY PROTEIN"/>
    <property type="match status" value="1"/>
</dbReference>
<dbReference type="PANTHER" id="PTHR31471">
    <property type="entry name" value="OS02G0116800 PROTEIN"/>
    <property type="match status" value="1"/>
</dbReference>
<proteinExistence type="inferred from homology"/>
<dbReference type="OrthoDB" id="648416at2759"/>
<name>A0A314XUF2_PRUYE</name>
<dbReference type="Pfam" id="PF03763">
    <property type="entry name" value="Remorin_C"/>
    <property type="match status" value="1"/>
</dbReference>
<comment type="caution">
    <text evidence="4">The sequence shown here is derived from an EMBL/GenBank/DDBJ whole genome shotgun (WGS) entry which is preliminary data.</text>
</comment>
<comment type="similarity">
    <text evidence="1">Belongs to the remorin family.</text>
</comment>
<dbReference type="AlphaFoldDB" id="A0A314XUF2"/>
<dbReference type="Proteomes" id="UP000250321">
    <property type="component" value="Unassembled WGS sequence"/>
</dbReference>
<dbReference type="STRING" id="2094558.A0A314XUF2"/>
<protein>
    <recommendedName>
        <fullName evidence="3">Remorin C-terminal domain-containing protein</fullName>
    </recommendedName>
</protein>
<gene>
    <name evidence="4" type="ORF">Pyn_01136</name>
</gene>